<keyword evidence="3 7" id="KW-0813">Transport</keyword>
<evidence type="ECO:0000256" key="7">
    <source>
        <dbReference type="RuleBase" id="RU003346"/>
    </source>
</evidence>
<evidence type="ECO:0000256" key="8">
    <source>
        <dbReference type="SAM" id="Phobius"/>
    </source>
</evidence>
<feature type="transmembrane region" description="Helical" evidence="8">
    <location>
        <begin position="448"/>
        <end position="469"/>
    </location>
</feature>
<dbReference type="GO" id="GO:0005351">
    <property type="term" value="F:carbohydrate:proton symporter activity"/>
    <property type="evidence" value="ECO:0007669"/>
    <property type="project" value="TreeGrafter"/>
</dbReference>
<dbReference type="InterPro" id="IPR005829">
    <property type="entry name" value="Sugar_transporter_CS"/>
</dbReference>
<dbReference type="PANTHER" id="PTHR48022">
    <property type="entry name" value="PLASTIDIC GLUCOSE TRANSPORTER 4"/>
    <property type="match status" value="1"/>
</dbReference>
<reference evidence="10" key="1">
    <citation type="journal article" date="2020" name="Stud. Mycol.">
        <title>101 Dothideomycetes genomes: a test case for predicting lifestyles and emergence of pathogens.</title>
        <authorList>
            <person name="Haridas S."/>
            <person name="Albert R."/>
            <person name="Binder M."/>
            <person name="Bloem J."/>
            <person name="Labutti K."/>
            <person name="Salamov A."/>
            <person name="Andreopoulos B."/>
            <person name="Baker S."/>
            <person name="Barry K."/>
            <person name="Bills G."/>
            <person name="Bluhm B."/>
            <person name="Cannon C."/>
            <person name="Castanera R."/>
            <person name="Culley D."/>
            <person name="Daum C."/>
            <person name="Ezra D."/>
            <person name="Gonzalez J."/>
            <person name="Henrissat B."/>
            <person name="Kuo A."/>
            <person name="Liang C."/>
            <person name="Lipzen A."/>
            <person name="Lutzoni F."/>
            <person name="Magnuson J."/>
            <person name="Mondo S."/>
            <person name="Nolan M."/>
            <person name="Ohm R."/>
            <person name="Pangilinan J."/>
            <person name="Park H.-J."/>
            <person name="Ramirez L."/>
            <person name="Alfaro M."/>
            <person name="Sun H."/>
            <person name="Tritt A."/>
            <person name="Yoshinaga Y."/>
            <person name="Zwiers L.-H."/>
            <person name="Turgeon B."/>
            <person name="Goodwin S."/>
            <person name="Spatafora J."/>
            <person name="Crous P."/>
            <person name="Grigoriev I."/>
        </authorList>
    </citation>
    <scope>NUCLEOTIDE SEQUENCE</scope>
    <source>
        <strain evidence="10">CBS 260.36</strain>
    </source>
</reference>
<feature type="transmembrane region" description="Helical" evidence="8">
    <location>
        <begin position="128"/>
        <end position="149"/>
    </location>
</feature>
<evidence type="ECO:0000256" key="2">
    <source>
        <dbReference type="ARBA" id="ARBA00010992"/>
    </source>
</evidence>
<evidence type="ECO:0000256" key="4">
    <source>
        <dbReference type="ARBA" id="ARBA00022692"/>
    </source>
</evidence>
<keyword evidence="11" id="KW-1185">Reference proteome</keyword>
<dbReference type="PANTHER" id="PTHR48022:SF3">
    <property type="entry name" value="HEXOSE TRANSPORTER PROTEIN (AFU_ORTHOLOGUE AFUA_8G04480)-RELATED"/>
    <property type="match status" value="1"/>
</dbReference>
<dbReference type="InterPro" id="IPR036259">
    <property type="entry name" value="MFS_trans_sf"/>
</dbReference>
<dbReference type="Gene3D" id="1.20.1250.20">
    <property type="entry name" value="MFS general substrate transporter like domains"/>
    <property type="match status" value="1"/>
</dbReference>
<evidence type="ECO:0000256" key="6">
    <source>
        <dbReference type="ARBA" id="ARBA00023136"/>
    </source>
</evidence>
<keyword evidence="4 8" id="KW-0812">Transmembrane</keyword>
<name>A0A9P4MKJ6_9PEZI</name>
<feature type="domain" description="Major facilitator superfamily (MFS) profile" evidence="9">
    <location>
        <begin position="34"/>
        <end position="473"/>
    </location>
</feature>
<feature type="transmembrane region" description="Helical" evidence="8">
    <location>
        <begin position="28"/>
        <end position="47"/>
    </location>
</feature>
<evidence type="ECO:0000256" key="5">
    <source>
        <dbReference type="ARBA" id="ARBA00022989"/>
    </source>
</evidence>
<evidence type="ECO:0000256" key="3">
    <source>
        <dbReference type="ARBA" id="ARBA00022448"/>
    </source>
</evidence>
<feature type="transmembrane region" description="Helical" evidence="8">
    <location>
        <begin position="161"/>
        <end position="181"/>
    </location>
</feature>
<dbReference type="InterPro" id="IPR003663">
    <property type="entry name" value="Sugar/inositol_transpt"/>
</dbReference>
<keyword evidence="6 8" id="KW-0472">Membrane</keyword>
<dbReference type="NCBIfam" id="TIGR00879">
    <property type="entry name" value="SP"/>
    <property type="match status" value="1"/>
</dbReference>
<proteinExistence type="inferred from homology"/>
<feature type="transmembrane region" description="Helical" evidence="8">
    <location>
        <begin position="326"/>
        <end position="344"/>
    </location>
</feature>
<organism evidence="10 11">
    <name type="scientific">Myriangium duriaei CBS 260.36</name>
    <dbReference type="NCBI Taxonomy" id="1168546"/>
    <lineage>
        <taxon>Eukaryota</taxon>
        <taxon>Fungi</taxon>
        <taxon>Dikarya</taxon>
        <taxon>Ascomycota</taxon>
        <taxon>Pezizomycotina</taxon>
        <taxon>Dothideomycetes</taxon>
        <taxon>Dothideomycetidae</taxon>
        <taxon>Myriangiales</taxon>
        <taxon>Myriangiaceae</taxon>
        <taxon>Myriangium</taxon>
    </lineage>
</organism>
<dbReference type="Pfam" id="PF00083">
    <property type="entry name" value="Sugar_tr"/>
    <property type="match status" value="1"/>
</dbReference>
<feature type="transmembrane region" description="Helical" evidence="8">
    <location>
        <begin position="73"/>
        <end position="95"/>
    </location>
</feature>
<feature type="transmembrane region" description="Helical" evidence="8">
    <location>
        <begin position="351"/>
        <end position="373"/>
    </location>
</feature>
<dbReference type="Proteomes" id="UP000799439">
    <property type="component" value="Unassembled WGS sequence"/>
</dbReference>
<comment type="caution">
    <text evidence="10">The sequence shown here is derived from an EMBL/GenBank/DDBJ whole genome shotgun (WGS) entry which is preliminary data.</text>
</comment>
<dbReference type="SUPFAM" id="SSF103473">
    <property type="entry name" value="MFS general substrate transporter"/>
    <property type="match status" value="1"/>
</dbReference>
<dbReference type="InterPro" id="IPR020846">
    <property type="entry name" value="MFS_dom"/>
</dbReference>
<protein>
    <submittedName>
        <fullName evidence="10">General substrate transporter</fullName>
    </submittedName>
</protein>
<comment type="subcellular location">
    <subcellularLocation>
        <location evidence="1">Membrane</location>
        <topology evidence="1">Multi-pass membrane protein</topology>
    </subcellularLocation>
</comment>
<dbReference type="EMBL" id="ML996082">
    <property type="protein sequence ID" value="KAF2156387.1"/>
    <property type="molecule type" value="Genomic_DNA"/>
</dbReference>
<dbReference type="PRINTS" id="PR00171">
    <property type="entry name" value="SUGRTRNSPORT"/>
</dbReference>
<feature type="transmembrane region" description="Helical" evidence="8">
    <location>
        <begin position="102"/>
        <end position="122"/>
    </location>
</feature>
<gene>
    <name evidence="10" type="ORF">K461DRAFT_252393</name>
</gene>
<dbReference type="PROSITE" id="PS50850">
    <property type="entry name" value="MFS"/>
    <property type="match status" value="1"/>
</dbReference>
<feature type="transmembrane region" description="Helical" evidence="8">
    <location>
        <begin position="421"/>
        <end position="442"/>
    </location>
</feature>
<evidence type="ECO:0000313" key="11">
    <source>
        <dbReference type="Proteomes" id="UP000799439"/>
    </source>
</evidence>
<evidence type="ECO:0000313" key="10">
    <source>
        <dbReference type="EMBL" id="KAF2156387.1"/>
    </source>
</evidence>
<evidence type="ECO:0000256" key="1">
    <source>
        <dbReference type="ARBA" id="ARBA00004141"/>
    </source>
</evidence>
<feature type="transmembrane region" description="Helical" evidence="8">
    <location>
        <begin position="193"/>
        <end position="215"/>
    </location>
</feature>
<keyword evidence="5 8" id="KW-1133">Transmembrane helix</keyword>
<comment type="similarity">
    <text evidence="2 7">Belongs to the major facilitator superfamily. Sugar transporter (TC 2.A.1.1) family.</text>
</comment>
<dbReference type="GO" id="GO:0016020">
    <property type="term" value="C:membrane"/>
    <property type="evidence" value="ECO:0007669"/>
    <property type="project" value="UniProtKB-SubCell"/>
</dbReference>
<dbReference type="PROSITE" id="PS00216">
    <property type="entry name" value="SUGAR_TRANSPORT_1"/>
    <property type="match status" value="2"/>
</dbReference>
<evidence type="ECO:0000259" key="9">
    <source>
        <dbReference type="PROSITE" id="PS50850"/>
    </source>
</evidence>
<accession>A0A9P4MKJ6</accession>
<dbReference type="FunFam" id="1.20.1250.20:FF:000117">
    <property type="entry name" value="MFS hexose transporter"/>
    <property type="match status" value="1"/>
</dbReference>
<dbReference type="InterPro" id="IPR050360">
    <property type="entry name" value="MFS_Sugar_Transporters"/>
</dbReference>
<feature type="transmembrane region" description="Helical" evidence="8">
    <location>
        <begin position="379"/>
        <end position="400"/>
    </location>
</feature>
<sequence length="518" mass="57035">MKNDQIVGEALSKVLPDYGKRWWQVPHLLKLNLILLVPLLSSAVAGYDGSLVNGIQSTEAWKTYFGNPTGARLGLITAAQSIGSVAVLPFVAILSDRLGRKYTLLSGIIVVIVASIIMAASVNYAMLVISRVIVGIGGMLITQPSPMLISELCFPTHRGKYTSLFWTCYYLGAILAAWSTFGTQKHFPTNNWAWRVPSILQAGYPVIQFLFIWFVPESPRWLIANGRPHEAREILARYHTGGDASHELIAFEMQEISTAIEMEKQAKATKWSALVSTPGNRRRTLIVVCVGGFAQWNGVAVCSYFLTLVLDSVGVTSSDTQTLINGLLQIFNFAAAGSAAFLVDRLGRRTLFMWSGIGMLLSFVSLTACAGVFNTDNNHAAGIAVIAFIFIYFFHYDIAYTPLLFGYTTEILPYSIRAKGLTVELITIYGSLIVLAFVNTIGLNNIGWHYYIVFDVLLLFMLVISYFLFTETRGYSLEEIAQIFDGPSGAVHGNDVLANMDKNSETEHVEAHFGSEKA</sequence>
<dbReference type="OrthoDB" id="6133115at2759"/>
<dbReference type="AlphaFoldDB" id="A0A9P4MKJ6"/>
<dbReference type="InterPro" id="IPR005828">
    <property type="entry name" value="MFS_sugar_transport-like"/>
</dbReference>
<feature type="transmembrane region" description="Helical" evidence="8">
    <location>
        <begin position="285"/>
        <end position="306"/>
    </location>
</feature>